<sequence length="611" mass="68336">MSVRVLELDRLKITDSEHEDEIEWFVRPSIHVKIPETIFHKQDSEIVEALKSGDIWASRGAYCSLDCYIETGRLLDSEQKLRLCESLGYLIRDSHLWAQLSLPVSLIIARPLDLAASQPDFSLRLANQLPKPAPISQTDSWLSGTIDVNPPTSVVCSTIQKIDICLEMSIAQHKLDNPPKRVKAAVKSLIEEDACTTKTVPRIEIFEGIVRRLSCSLSESITKCFGYPGSNQTEDSSIPSGGQVKQLNKQDCQDVPAELEEMLLNSLSTDAVAAGVVGQTDEEMLLSHCRLDLDPYVTQEEEDMLFPQQSDTAPLPIFSRSSSSASSMTSLKRPAPSLATLESSCQSNVDIAQKYLIPSAHRLMEATVRMLVTGKAVDCRKPLHSFKVSMPHSATPFARLLPSMFNPGFSEAVASNAYFLPTISHAISVSWPQYTQSPVLKSKLAELAIIVLINEEALNTPTIVAIRLSKVVQSRLWSMMQIHLYDHSATKTLKWKKTKSSTPENGWNGVQDPHVLNCHNSEEGSKVGAHANDLEFREQVEEDYTSEFEDLLGDADGEKLDYWEEQRIETERHTDEMLFLDDDDNFEEDDFSIIQAIISIDNTHHNEHMLI</sequence>
<evidence type="ECO:0000256" key="1">
    <source>
        <dbReference type="SAM" id="MobiDB-lite"/>
    </source>
</evidence>
<dbReference type="eggNOG" id="ENOG502SZNV">
    <property type="taxonomic scope" value="Eukaryota"/>
</dbReference>
<evidence type="ECO:0000313" key="3">
    <source>
        <dbReference type="Proteomes" id="UP000016922"/>
    </source>
</evidence>
<dbReference type="EMBL" id="KE145353">
    <property type="protein sequence ID" value="EPE35922.1"/>
    <property type="molecule type" value="Genomic_DNA"/>
</dbReference>
<dbReference type="OMA" id="NTNDHEG"/>
<feature type="compositionally biased region" description="Low complexity" evidence="1">
    <location>
        <begin position="319"/>
        <end position="330"/>
    </location>
</feature>
<dbReference type="KEGG" id="glz:GLAREA_05260"/>
<name>S3DBW8_GLAL2</name>
<proteinExistence type="predicted"/>
<dbReference type="GeneID" id="19464314"/>
<dbReference type="HOGENOM" id="CLU_432206_0_0_1"/>
<dbReference type="OrthoDB" id="4187154at2759"/>
<feature type="region of interest" description="Disordered" evidence="1">
    <location>
        <begin position="311"/>
        <end position="331"/>
    </location>
</feature>
<keyword evidence="3" id="KW-1185">Reference proteome</keyword>
<dbReference type="Proteomes" id="UP000016922">
    <property type="component" value="Unassembled WGS sequence"/>
</dbReference>
<protein>
    <submittedName>
        <fullName evidence="2">Uncharacterized protein</fullName>
    </submittedName>
</protein>
<dbReference type="RefSeq" id="XP_008076740.1">
    <property type="nucleotide sequence ID" value="XM_008078549.1"/>
</dbReference>
<reference evidence="2 3" key="1">
    <citation type="journal article" date="2013" name="BMC Genomics">
        <title>Genomics-driven discovery of the pneumocandin biosynthetic gene cluster in the fungus Glarea lozoyensis.</title>
        <authorList>
            <person name="Chen L."/>
            <person name="Yue Q."/>
            <person name="Zhang X."/>
            <person name="Xiang M."/>
            <person name="Wang C."/>
            <person name="Li S."/>
            <person name="Che Y."/>
            <person name="Ortiz-Lopez F.J."/>
            <person name="Bills G.F."/>
            <person name="Liu X."/>
            <person name="An Z."/>
        </authorList>
    </citation>
    <scope>NUCLEOTIDE SEQUENCE [LARGE SCALE GENOMIC DNA]</scope>
    <source>
        <strain evidence="3">ATCC 20868 / MF5171</strain>
    </source>
</reference>
<evidence type="ECO:0000313" key="2">
    <source>
        <dbReference type="EMBL" id="EPE35922.1"/>
    </source>
</evidence>
<gene>
    <name evidence="2" type="ORF">GLAREA_05260</name>
</gene>
<organism evidence="2 3">
    <name type="scientific">Glarea lozoyensis (strain ATCC 20868 / MF5171)</name>
    <dbReference type="NCBI Taxonomy" id="1116229"/>
    <lineage>
        <taxon>Eukaryota</taxon>
        <taxon>Fungi</taxon>
        <taxon>Dikarya</taxon>
        <taxon>Ascomycota</taxon>
        <taxon>Pezizomycotina</taxon>
        <taxon>Leotiomycetes</taxon>
        <taxon>Helotiales</taxon>
        <taxon>Helotiaceae</taxon>
        <taxon>Glarea</taxon>
    </lineage>
</organism>
<dbReference type="AlphaFoldDB" id="S3DBW8"/>
<accession>S3DBW8</accession>